<dbReference type="InterPro" id="IPR051786">
    <property type="entry name" value="ASN_synthetase/amidase"/>
</dbReference>
<dbReference type="PANTHER" id="PTHR43284">
    <property type="entry name" value="ASPARAGINE SYNTHETASE (GLUTAMINE-HYDROLYZING)"/>
    <property type="match status" value="1"/>
</dbReference>
<reference evidence="2" key="1">
    <citation type="submission" date="2020-03" db="EMBL/GenBank/DDBJ databases">
        <title>The deep terrestrial virosphere.</title>
        <authorList>
            <person name="Holmfeldt K."/>
            <person name="Nilsson E."/>
            <person name="Simone D."/>
            <person name="Lopez-Fernandez M."/>
            <person name="Wu X."/>
            <person name="de Brujin I."/>
            <person name="Lundin D."/>
            <person name="Andersson A."/>
            <person name="Bertilsson S."/>
            <person name="Dopson M."/>
        </authorList>
    </citation>
    <scope>NUCLEOTIDE SEQUENCE</scope>
    <source>
        <strain evidence="2">MM415B00659</strain>
    </source>
</reference>
<dbReference type="PANTHER" id="PTHR43284:SF1">
    <property type="entry name" value="ASPARAGINE SYNTHETASE"/>
    <property type="match status" value="1"/>
</dbReference>
<name>A0A6M3IZR4_9ZZZZ</name>
<proteinExistence type="predicted"/>
<dbReference type="Pfam" id="PF00733">
    <property type="entry name" value="Asn_synthase"/>
    <property type="match status" value="1"/>
</dbReference>
<dbReference type="InterPro" id="IPR001962">
    <property type="entry name" value="Asn_synthase"/>
</dbReference>
<dbReference type="GO" id="GO:0004066">
    <property type="term" value="F:asparagine synthase (glutamine-hydrolyzing) activity"/>
    <property type="evidence" value="ECO:0007669"/>
    <property type="project" value="InterPro"/>
</dbReference>
<dbReference type="SUPFAM" id="SSF52402">
    <property type="entry name" value="Adenine nucleotide alpha hydrolases-like"/>
    <property type="match status" value="1"/>
</dbReference>
<feature type="domain" description="Asparagine synthetase" evidence="1">
    <location>
        <begin position="97"/>
        <end position="372"/>
    </location>
</feature>
<dbReference type="EMBL" id="MT141489">
    <property type="protein sequence ID" value="QJA63053.1"/>
    <property type="molecule type" value="Genomic_DNA"/>
</dbReference>
<evidence type="ECO:0000313" key="2">
    <source>
        <dbReference type="EMBL" id="QJA63053.1"/>
    </source>
</evidence>
<dbReference type="InterPro" id="IPR014729">
    <property type="entry name" value="Rossmann-like_a/b/a_fold"/>
</dbReference>
<dbReference type="GO" id="GO:0006529">
    <property type="term" value="P:asparagine biosynthetic process"/>
    <property type="evidence" value="ECO:0007669"/>
    <property type="project" value="InterPro"/>
</dbReference>
<sequence>MKIRYSFKDKLFNDVRDIIHNNKLEVDYNYILNEYLPFQIFVTGKTFYKGVRVEVFPKFDPKIVPNRSFKFNHKWFSDSIRNYLSSRKFDRSSSIVAVSGGVDSSVMALEIKPNMIYSGYYEDPDFDETKHSSLISKKLKVPHLKYLLNEDDFIENMEECLDVIGIPIAGMGSVMEYALAKRVKKDTNFKNFVFGNGGDEIFMGYLFNHHISSICKLSYTEPKYMPNFLPSMKNMITNAIDYLIMISLNRKYHCRNNIELAYFGENLIKEISGIKDLIGKLLYVNINMILPSLLHLNNQMCRSLDVCGLNPLANVNFIMNARSLCSTPIPKEKLRNIDNKLPRIIRNNYVKKGFPIPYQKWSRLNDLMKQHYNSFSERLRYKQENYPGINRYTWGVSQAEMFLRKNGR</sequence>
<gene>
    <name evidence="2" type="ORF">MM415B00659_0007</name>
</gene>
<evidence type="ECO:0000259" key="1">
    <source>
        <dbReference type="Pfam" id="PF00733"/>
    </source>
</evidence>
<accession>A0A6M3IZR4</accession>
<protein>
    <submittedName>
        <fullName evidence="2">Putative asparagine synthase</fullName>
    </submittedName>
</protein>
<dbReference type="AlphaFoldDB" id="A0A6M3IZR4"/>
<dbReference type="Gene3D" id="3.40.50.620">
    <property type="entry name" value="HUPs"/>
    <property type="match status" value="1"/>
</dbReference>
<organism evidence="2">
    <name type="scientific">viral metagenome</name>
    <dbReference type="NCBI Taxonomy" id="1070528"/>
    <lineage>
        <taxon>unclassified sequences</taxon>
        <taxon>metagenomes</taxon>
        <taxon>organismal metagenomes</taxon>
    </lineage>
</organism>